<organism evidence="1 2">
    <name type="scientific">Penicillium decumbens</name>
    <dbReference type="NCBI Taxonomy" id="69771"/>
    <lineage>
        <taxon>Eukaryota</taxon>
        <taxon>Fungi</taxon>
        <taxon>Dikarya</taxon>
        <taxon>Ascomycota</taxon>
        <taxon>Pezizomycotina</taxon>
        <taxon>Eurotiomycetes</taxon>
        <taxon>Eurotiomycetidae</taxon>
        <taxon>Eurotiales</taxon>
        <taxon>Aspergillaceae</taxon>
        <taxon>Penicillium</taxon>
    </lineage>
</organism>
<dbReference type="STRING" id="69771.A0A1V6NNS1"/>
<sequence length="76" mass="8767">MGEVDTHRKLRSKNNFISWERGFERAAEANDTLEHLTGEEVIPPKPKKNNYFSVDDGDEVDHSQAILLTANNNLRW</sequence>
<evidence type="ECO:0000313" key="2">
    <source>
        <dbReference type="Proteomes" id="UP000191522"/>
    </source>
</evidence>
<gene>
    <name evidence="1" type="ORF">PENDEC_c047G03013</name>
</gene>
<name>A0A1V6NNS1_PENDC</name>
<comment type="caution">
    <text evidence="1">The sequence shown here is derived from an EMBL/GenBank/DDBJ whole genome shotgun (WGS) entry which is preliminary data.</text>
</comment>
<dbReference type="Proteomes" id="UP000191522">
    <property type="component" value="Unassembled WGS sequence"/>
</dbReference>
<keyword evidence="2" id="KW-1185">Reference proteome</keyword>
<dbReference type="EMBL" id="MDYL01000047">
    <property type="protein sequence ID" value="OQD66333.1"/>
    <property type="molecule type" value="Genomic_DNA"/>
</dbReference>
<proteinExistence type="predicted"/>
<evidence type="ECO:0000313" key="1">
    <source>
        <dbReference type="EMBL" id="OQD66333.1"/>
    </source>
</evidence>
<dbReference type="OrthoDB" id="4239548at2759"/>
<accession>A0A1V6NNS1</accession>
<dbReference type="AlphaFoldDB" id="A0A1V6NNS1"/>
<protein>
    <submittedName>
        <fullName evidence="1">Uncharacterized protein</fullName>
    </submittedName>
</protein>
<reference evidence="2" key="1">
    <citation type="journal article" date="2017" name="Nat. Microbiol.">
        <title>Global analysis of biosynthetic gene clusters reveals vast potential of secondary metabolite production in Penicillium species.</title>
        <authorList>
            <person name="Nielsen J.C."/>
            <person name="Grijseels S."/>
            <person name="Prigent S."/>
            <person name="Ji B."/>
            <person name="Dainat J."/>
            <person name="Nielsen K.F."/>
            <person name="Frisvad J.C."/>
            <person name="Workman M."/>
            <person name="Nielsen J."/>
        </authorList>
    </citation>
    <scope>NUCLEOTIDE SEQUENCE [LARGE SCALE GENOMIC DNA]</scope>
    <source>
        <strain evidence="2">IBT 11843</strain>
    </source>
</reference>